<feature type="domain" description="Methyltransferase type 11" evidence="1">
    <location>
        <begin position="45"/>
        <end position="138"/>
    </location>
</feature>
<dbReference type="STRING" id="225345.CLCHR_47390"/>
<dbReference type="GO" id="GO:0043770">
    <property type="term" value="F:demethylmenaquinone methyltransferase activity"/>
    <property type="evidence" value="ECO:0007669"/>
    <property type="project" value="UniProtKB-EC"/>
</dbReference>
<protein>
    <submittedName>
        <fullName evidence="2">Demethylmenaquinone methyltransferase</fullName>
        <ecNumber evidence="2">2.1.1.163</ecNumber>
    </submittedName>
</protein>
<dbReference type="GO" id="GO:0032259">
    <property type="term" value="P:methylation"/>
    <property type="evidence" value="ECO:0007669"/>
    <property type="project" value="UniProtKB-KW"/>
</dbReference>
<dbReference type="InterPro" id="IPR013216">
    <property type="entry name" value="Methyltransf_11"/>
</dbReference>
<reference evidence="2 3" key="1">
    <citation type="submission" date="2017-03" db="EMBL/GenBank/DDBJ databases">
        <title>Genome sequence of Clostridium chromiireducens DSM 23318.</title>
        <authorList>
            <person name="Poehlein A."/>
            <person name="Daniel R."/>
        </authorList>
    </citation>
    <scope>NUCLEOTIDE SEQUENCE [LARGE SCALE GENOMIC DNA]</scope>
    <source>
        <strain evidence="2 3">DSM 23318</strain>
    </source>
</reference>
<comment type="caution">
    <text evidence="2">The sequence shown here is derived from an EMBL/GenBank/DDBJ whole genome shotgun (WGS) entry which is preliminary data.</text>
</comment>
<evidence type="ECO:0000313" key="2">
    <source>
        <dbReference type="EMBL" id="OPJ55023.1"/>
    </source>
</evidence>
<organism evidence="2 3">
    <name type="scientific">Clostridium chromiireducens</name>
    <dbReference type="NCBI Taxonomy" id="225345"/>
    <lineage>
        <taxon>Bacteria</taxon>
        <taxon>Bacillati</taxon>
        <taxon>Bacillota</taxon>
        <taxon>Clostridia</taxon>
        <taxon>Eubacteriales</taxon>
        <taxon>Clostridiaceae</taxon>
        <taxon>Clostridium</taxon>
    </lineage>
</organism>
<dbReference type="OrthoDB" id="7365827at2"/>
<dbReference type="Gene3D" id="3.40.50.150">
    <property type="entry name" value="Vaccinia Virus protein VP39"/>
    <property type="match status" value="1"/>
</dbReference>
<dbReference type="PANTHER" id="PTHR43861">
    <property type="entry name" value="TRANS-ACONITATE 2-METHYLTRANSFERASE-RELATED"/>
    <property type="match status" value="1"/>
</dbReference>
<evidence type="ECO:0000313" key="3">
    <source>
        <dbReference type="Proteomes" id="UP000191056"/>
    </source>
</evidence>
<keyword evidence="3" id="KW-1185">Reference proteome</keyword>
<sequence length="209" mass="23717">MNQSKDYFDKVASNWDNMRTDFFLDEVRLVAYNTANIEEGKIAADVGAGTGFITEGLIKNNLKVIAIDQSEEMLNLLKDKFSYYKDLKCVQGIGENIPINDNSVDYVFANMFLHHVENPVIVLKEMYRILKSGGKLVITDLDEHNYEFLKTEQFDVWMGFDRNKILEWFKDAGLENVTINCVGSNCCADSKCGCDKASISIFVAYGEKI</sequence>
<dbReference type="InterPro" id="IPR029063">
    <property type="entry name" value="SAM-dependent_MTases_sf"/>
</dbReference>
<evidence type="ECO:0000259" key="1">
    <source>
        <dbReference type="Pfam" id="PF08241"/>
    </source>
</evidence>
<dbReference type="CDD" id="cd02440">
    <property type="entry name" value="AdoMet_MTases"/>
    <property type="match status" value="1"/>
</dbReference>
<keyword evidence="2" id="KW-0489">Methyltransferase</keyword>
<dbReference type="Pfam" id="PF08241">
    <property type="entry name" value="Methyltransf_11"/>
    <property type="match status" value="1"/>
</dbReference>
<gene>
    <name evidence="2" type="primary">ubiE_4</name>
    <name evidence="2" type="ORF">CLCHR_47390</name>
</gene>
<dbReference type="EMBL" id="MZGT01000133">
    <property type="protein sequence ID" value="OPJ55023.1"/>
    <property type="molecule type" value="Genomic_DNA"/>
</dbReference>
<accession>A0A1V4I4Y3</accession>
<keyword evidence="2" id="KW-0808">Transferase</keyword>
<dbReference type="RefSeq" id="WP_079442379.1">
    <property type="nucleotide sequence ID" value="NZ_MZGT01000133.1"/>
</dbReference>
<dbReference type="EC" id="2.1.1.163" evidence="2"/>
<proteinExistence type="predicted"/>
<dbReference type="GO" id="GO:0008757">
    <property type="term" value="F:S-adenosylmethionine-dependent methyltransferase activity"/>
    <property type="evidence" value="ECO:0007669"/>
    <property type="project" value="InterPro"/>
</dbReference>
<dbReference type="Proteomes" id="UP000191056">
    <property type="component" value="Unassembled WGS sequence"/>
</dbReference>
<dbReference type="SUPFAM" id="SSF53335">
    <property type="entry name" value="S-adenosyl-L-methionine-dependent methyltransferases"/>
    <property type="match status" value="1"/>
</dbReference>
<dbReference type="AlphaFoldDB" id="A0A1V4I4Y3"/>
<name>A0A1V4I4Y3_9CLOT</name>